<accession>A0A0W8G594</accession>
<dbReference type="Pfam" id="PF13549">
    <property type="entry name" value="ATP-grasp_5"/>
    <property type="match status" value="1"/>
</dbReference>
<dbReference type="InterPro" id="IPR003781">
    <property type="entry name" value="CoA-bd"/>
</dbReference>
<dbReference type="GO" id="GO:0016874">
    <property type="term" value="F:ligase activity"/>
    <property type="evidence" value="ECO:0007669"/>
    <property type="project" value="UniProtKB-KW"/>
</dbReference>
<dbReference type="Pfam" id="PF13302">
    <property type="entry name" value="Acetyltransf_3"/>
    <property type="match status" value="1"/>
</dbReference>
<dbReference type="PANTHER" id="PTHR43334">
    <property type="entry name" value="ACETATE--COA LIGASE [ADP-FORMING]"/>
    <property type="match status" value="1"/>
</dbReference>
<organism evidence="6">
    <name type="scientific">hydrocarbon metagenome</name>
    <dbReference type="NCBI Taxonomy" id="938273"/>
    <lineage>
        <taxon>unclassified sequences</taxon>
        <taxon>metagenomes</taxon>
        <taxon>ecological metagenomes</taxon>
    </lineage>
</organism>
<evidence type="ECO:0000256" key="2">
    <source>
        <dbReference type="ARBA" id="ARBA00022741"/>
    </source>
</evidence>
<dbReference type="Gene3D" id="3.30.1490.20">
    <property type="entry name" value="ATP-grasp fold, A domain"/>
    <property type="match status" value="1"/>
</dbReference>
<evidence type="ECO:0000256" key="3">
    <source>
        <dbReference type="ARBA" id="ARBA00022840"/>
    </source>
</evidence>
<dbReference type="InterPro" id="IPR016181">
    <property type="entry name" value="Acyl_CoA_acyltransferase"/>
</dbReference>
<dbReference type="Gene3D" id="3.40.50.720">
    <property type="entry name" value="NAD(P)-binding Rossmann-like Domain"/>
    <property type="match status" value="1"/>
</dbReference>
<dbReference type="InterPro" id="IPR011761">
    <property type="entry name" value="ATP-grasp"/>
</dbReference>
<dbReference type="Pfam" id="PF13607">
    <property type="entry name" value="Succ_CoA_lig"/>
    <property type="match status" value="1"/>
</dbReference>
<keyword evidence="6" id="KW-0808">Transferase</keyword>
<dbReference type="PROSITE" id="PS51186">
    <property type="entry name" value="GNAT"/>
    <property type="match status" value="1"/>
</dbReference>
<evidence type="ECO:0000313" key="6">
    <source>
        <dbReference type="EMBL" id="KUG28285.1"/>
    </source>
</evidence>
<sequence>MSISNLDSLFKPNSVAVIGATGEPGHVGAVIMKNLLAGKFLGPVMPVNPAVDAVAGVLSYKSVDTMPLTPDLGVICTPPDTAPEAIKDLGKRGTRAAVVLSPGYSKLSRPDKKALQKRMLEAAAPYGVRLLGPSGLGLIIPGIGLNCSLAGSDAKPGRIAFISQSASLFTAVLDWAGTKGIGFSYLVSLGDRADLKYGDIIDYLSSDPNTRSILLYVESVTDARSFMSASRAAARNKPVLVIKPGRKLWTVHPPGPEEGRDEVYDEAFRRAGMLRVFEIDALFDAAQTLARSRPLRGDKLAILTNGGSVGMMAADTLLAGGGKLAEFSGETRAALDGILGPNWLRDSIIDMGFDAEAGHYEKALRVLLKEPGANAILIIHVPFATVPGVEAAKAAATVLGKSSRTVLACFMGFDQSGEEVRLLTEAGIPTYETPDKAVGAFVHLVRHRRNQELLMEMPASLPTEFYPDPDAARAVVEEALAAGREDLSEPEAKAVLAAYGVPAIASRMAADAADAVAQADLLGYPVAIKIVSPDIRQPFDVGGIALDLETPEAVRESAEAMLARVARIRPEARVTGFIVQEMGRRVGARELFIQARVDPVFGPYVVFGQGGLAGRATQDVAVALPPLNMSLARDLIFRTRVAAALAGTEADAGADIDAICLTLVQVAQLITDVDRVSAIDVNPLLADEKGVLVLGARVLADASREPDPHRLAIRPYPRELEECTVLKTGRKVLLRPIRPEDEPAHFEFFKRLSPEDLRFRFFGVVRELSHMEMARLTQIDYEREMAFIATAEDESGKPETLGVVRASTQPDNSSAEFAIIVRSDQKGAGLGRMLMEKMIRYCRERGTKVLCGQALLENGGMQGLAHKLGFDVSKNFDEEVAEMRLDLQAPTPSLPKT</sequence>
<dbReference type="PANTHER" id="PTHR43334:SF1">
    <property type="entry name" value="3-HYDROXYPROPIONATE--COA LIGASE [ADP-FORMING]"/>
    <property type="match status" value="1"/>
</dbReference>
<feature type="domain" description="N-acetyltransferase" evidence="5">
    <location>
        <begin position="732"/>
        <end position="888"/>
    </location>
</feature>
<evidence type="ECO:0000259" key="4">
    <source>
        <dbReference type="PROSITE" id="PS50975"/>
    </source>
</evidence>
<reference evidence="6" key="1">
    <citation type="journal article" date="2015" name="Proc. Natl. Acad. Sci. U.S.A.">
        <title>Networks of energetic and metabolic interactions define dynamics in microbial communities.</title>
        <authorList>
            <person name="Embree M."/>
            <person name="Liu J.K."/>
            <person name="Al-Bassam M.M."/>
            <person name="Zengler K."/>
        </authorList>
    </citation>
    <scope>NUCLEOTIDE SEQUENCE</scope>
</reference>
<dbReference type="GO" id="GO:0016747">
    <property type="term" value="F:acyltransferase activity, transferring groups other than amino-acyl groups"/>
    <property type="evidence" value="ECO:0007669"/>
    <property type="project" value="InterPro"/>
</dbReference>
<proteinExistence type="predicted"/>
<dbReference type="GO" id="GO:0005524">
    <property type="term" value="F:ATP binding"/>
    <property type="evidence" value="ECO:0007669"/>
    <property type="project" value="UniProtKB-KW"/>
</dbReference>
<dbReference type="SUPFAM" id="SSF51735">
    <property type="entry name" value="NAD(P)-binding Rossmann-fold domains"/>
    <property type="match status" value="1"/>
</dbReference>
<dbReference type="SUPFAM" id="SSF55729">
    <property type="entry name" value="Acyl-CoA N-acyltransferases (Nat)"/>
    <property type="match status" value="1"/>
</dbReference>
<feature type="domain" description="ATP-grasp" evidence="4">
    <location>
        <begin position="493"/>
        <end position="529"/>
    </location>
</feature>
<evidence type="ECO:0000256" key="1">
    <source>
        <dbReference type="ARBA" id="ARBA00022598"/>
    </source>
</evidence>
<dbReference type="InterPro" id="IPR000182">
    <property type="entry name" value="GNAT_dom"/>
</dbReference>
<dbReference type="Gene3D" id="3.40.50.261">
    <property type="entry name" value="Succinyl-CoA synthetase domains"/>
    <property type="match status" value="2"/>
</dbReference>
<dbReference type="InterPro" id="IPR051538">
    <property type="entry name" value="Acyl-CoA_Synth/Transferase"/>
</dbReference>
<dbReference type="PROSITE" id="PS50975">
    <property type="entry name" value="ATP_GRASP"/>
    <property type="match status" value="1"/>
</dbReference>
<dbReference type="InterPro" id="IPR032875">
    <property type="entry name" value="Succ_CoA_lig_flav_dom"/>
</dbReference>
<dbReference type="SUPFAM" id="SSF56059">
    <property type="entry name" value="Glutathione synthetase ATP-binding domain-like"/>
    <property type="match status" value="1"/>
</dbReference>
<keyword evidence="3" id="KW-0067">ATP-binding</keyword>
<dbReference type="Gene3D" id="3.40.630.30">
    <property type="match status" value="1"/>
</dbReference>
<dbReference type="Pfam" id="PF13380">
    <property type="entry name" value="CoA_binding_2"/>
    <property type="match status" value="1"/>
</dbReference>
<dbReference type="InterPro" id="IPR013815">
    <property type="entry name" value="ATP_grasp_subdomain_1"/>
</dbReference>
<keyword evidence="2" id="KW-0547">Nucleotide-binding</keyword>
<dbReference type="InterPro" id="IPR036291">
    <property type="entry name" value="NAD(P)-bd_dom_sf"/>
</dbReference>
<keyword evidence="1" id="KW-0436">Ligase</keyword>
<dbReference type="Gene3D" id="3.30.470.20">
    <property type="entry name" value="ATP-grasp fold, B domain"/>
    <property type="match status" value="1"/>
</dbReference>
<gene>
    <name evidence="6" type="ORF">ASZ90_001847</name>
</gene>
<dbReference type="InterPro" id="IPR016102">
    <property type="entry name" value="Succinyl-CoA_synth-like"/>
</dbReference>
<dbReference type="FunFam" id="3.30.1490.20:FF:000020">
    <property type="entry name" value="Protein lysine acetyltransferase"/>
    <property type="match status" value="1"/>
</dbReference>
<dbReference type="SMART" id="SM00881">
    <property type="entry name" value="CoA_binding"/>
    <property type="match status" value="1"/>
</dbReference>
<name>A0A0W8G594_9ZZZZ</name>
<evidence type="ECO:0000259" key="5">
    <source>
        <dbReference type="PROSITE" id="PS51186"/>
    </source>
</evidence>
<dbReference type="SUPFAM" id="SSF52210">
    <property type="entry name" value="Succinyl-CoA synthetase domains"/>
    <property type="match status" value="2"/>
</dbReference>
<dbReference type="GO" id="GO:0046872">
    <property type="term" value="F:metal ion binding"/>
    <property type="evidence" value="ECO:0007669"/>
    <property type="project" value="InterPro"/>
</dbReference>
<dbReference type="EMBL" id="LNQE01000237">
    <property type="protein sequence ID" value="KUG28285.1"/>
    <property type="molecule type" value="Genomic_DNA"/>
</dbReference>
<protein>
    <submittedName>
        <fullName evidence="6">Protein acetyltransferase</fullName>
    </submittedName>
</protein>
<comment type="caution">
    <text evidence="6">The sequence shown here is derived from an EMBL/GenBank/DDBJ whole genome shotgun (WGS) entry which is preliminary data.</text>
</comment>
<dbReference type="AlphaFoldDB" id="A0A0W8G594"/>